<keyword evidence="2" id="KW-0378">Hydrolase</keyword>
<dbReference type="PATRIC" id="fig|1150625.3.peg.3269"/>
<dbReference type="GO" id="GO:0016818">
    <property type="term" value="F:hydrolase activity, acting on acid anhydrides, in phosphorus-containing anhydrides"/>
    <property type="evidence" value="ECO:0007669"/>
    <property type="project" value="InterPro"/>
</dbReference>
<proteinExistence type="predicted"/>
<name>A0A147K4S7_9BACI</name>
<evidence type="ECO:0000259" key="3">
    <source>
        <dbReference type="Pfam" id="PF08797"/>
    </source>
</evidence>
<evidence type="ECO:0000313" key="5">
    <source>
        <dbReference type="Proteomes" id="UP000074108"/>
    </source>
</evidence>
<dbReference type="InterPro" id="IPR014905">
    <property type="entry name" value="HIRAN"/>
</dbReference>
<comment type="caution">
    <text evidence="4">The sequence shown here is derived from an EMBL/GenBank/DDBJ whole genome shotgun (WGS) entry which is preliminary data.</text>
</comment>
<accession>A0A147K4S7</accession>
<evidence type="ECO:0000256" key="2">
    <source>
        <dbReference type="ARBA" id="ARBA00022801"/>
    </source>
</evidence>
<dbReference type="EMBL" id="LDYG01000051">
    <property type="protein sequence ID" value="KUP04424.1"/>
    <property type="molecule type" value="Genomic_DNA"/>
</dbReference>
<dbReference type="AlphaFoldDB" id="A0A147K4S7"/>
<dbReference type="GO" id="GO:0003676">
    <property type="term" value="F:nucleic acid binding"/>
    <property type="evidence" value="ECO:0007669"/>
    <property type="project" value="InterPro"/>
</dbReference>
<dbReference type="Pfam" id="PF08797">
    <property type="entry name" value="HIRAN"/>
    <property type="match status" value="1"/>
</dbReference>
<keyword evidence="5" id="KW-1185">Reference proteome</keyword>
<reference evidence="4 5" key="1">
    <citation type="journal article" date="2016" name="Front. Microbiol.">
        <title>Microevolution Analysis of Bacillus coahuilensis Unveils Differences in Phosphorus Acquisition Strategies and Their Regulation.</title>
        <authorList>
            <person name="Gomez-Lunar Z."/>
            <person name="Hernandez-Gonzalez I."/>
            <person name="Rodriguez-Torres M.D."/>
            <person name="Souza V."/>
            <person name="Olmedo-Alvarez G."/>
        </authorList>
    </citation>
    <scope>NUCLEOTIDE SEQUENCE [LARGE SCALE GENOMIC DNA]</scope>
    <source>
        <strain evidence="5">p1.1.43</strain>
    </source>
</reference>
<dbReference type="GO" id="GO:0008270">
    <property type="term" value="F:zinc ion binding"/>
    <property type="evidence" value="ECO:0007669"/>
    <property type="project" value="InterPro"/>
</dbReference>
<dbReference type="Proteomes" id="UP000074108">
    <property type="component" value="Unassembled WGS sequence"/>
</dbReference>
<feature type="domain" description="HIRAN" evidence="3">
    <location>
        <begin position="24"/>
        <end position="83"/>
    </location>
</feature>
<dbReference type="Gene3D" id="3.30.70.2330">
    <property type="match status" value="1"/>
</dbReference>
<sequence length="181" mass="21133">MSTPYVHEFVRLSGVTFEGRQTNIASLTSSSSIYLKRQYSNSYDSKAIEVLDTHHRSLGWIPKDKNHRIAQLLDAGFTLPAKIHQTIGGNDLHYGIEILLSNDTMKYSQHKPIMSQNTSTFHMAAKNPSFNYSYNRYDSSDDYEDDYYDSGTYFYDEDERGNDYYDETEDYTDLYEYNQNH</sequence>
<organism evidence="4 5">
    <name type="scientific">Bacillus coahuilensis p1.1.43</name>
    <dbReference type="NCBI Taxonomy" id="1150625"/>
    <lineage>
        <taxon>Bacteria</taxon>
        <taxon>Bacillati</taxon>
        <taxon>Bacillota</taxon>
        <taxon>Bacilli</taxon>
        <taxon>Bacillales</taxon>
        <taxon>Bacillaceae</taxon>
        <taxon>Bacillus</taxon>
    </lineage>
</organism>
<evidence type="ECO:0000313" key="4">
    <source>
        <dbReference type="EMBL" id="KUP04424.1"/>
    </source>
</evidence>
<gene>
    <name evidence="4" type="ORF">Q75_15650</name>
</gene>
<protein>
    <recommendedName>
        <fullName evidence="3">HIRAN domain-containing protein</fullName>
    </recommendedName>
</protein>
<keyword evidence="1" id="KW-0479">Metal-binding</keyword>
<evidence type="ECO:0000256" key="1">
    <source>
        <dbReference type="ARBA" id="ARBA00022723"/>
    </source>
</evidence>
<dbReference type="STRING" id="1150625.Q75_15650"/>